<organism evidence="1 2">
    <name type="scientific">Ataeniobius toweri</name>
    <dbReference type="NCBI Taxonomy" id="208326"/>
    <lineage>
        <taxon>Eukaryota</taxon>
        <taxon>Metazoa</taxon>
        <taxon>Chordata</taxon>
        <taxon>Craniata</taxon>
        <taxon>Vertebrata</taxon>
        <taxon>Euteleostomi</taxon>
        <taxon>Actinopterygii</taxon>
        <taxon>Neopterygii</taxon>
        <taxon>Teleostei</taxon>
        <taxon>Neoteleostei</taxon>
        <taxon>Acanthomorphata</taxon>
        <taxon>Ovalentaria</taxon>
        <taxon>Atherinomorphae</taxon>
        <taxon>Cyprinodontiformes</taxon>
        <taxon>Goodeidae</taxon>
        <taxon>Ataeniobius</taxon>
    </lineage>
</organism>
<comment type="caution">
    <text evidence="1">The sequence shown here is derived from an EMBL/GenBank/DDBJ whole genome shotgun (WGS) entry which is preliminary data.</text>
</comment>
<dbReference type="Proteomes" id="UP001345963">
    <property type="component" value="Unassembled WGS sequence"/>
</dbReference>
<accession>A0ABU7BBU1</accession>
<evidence type="ECO:0000313" key="2">
    <source>
        <dbReference type="Proteomes" id="UP001345963"/>
    </source>
</evidence>
<keyword evidence="2" id="KW-1185">Reference proteome</keyword>
<gene>
    <name evidence="1" type="ORF">ATANTOWER_014361</name>
</gene>
<dbReference type="EMBL" id="JAHUTI010049473">
    <property type="protein sequence ID" value="MED6247714.1"/>
    <property type="molecule type" value="Genomic_DNA"/>
</dbReference>
<sequence>MQILCQELIKNSVSTLMGLAELSVYKFACTAELKKRRKSGENLKKVAPFYEPTSDGFLLFMRFQFVENVVFLGSGIYCTYFKSTSNVHVWWFQWFSVYYAGVETAG</sequence>
<reference evidence="1 2" key="1">
    <citation type="submission" date="2021-07" db="EMBL/GenBank/DDBJ databases">
        <authorList>
            <person name="Palmer J.M."/>
        </authorList>
    </citation>
    <scope>NUCLEOTIDE SEQUENCE [LARGE SCALE GENOMIC DNA]</scope>
    <source>
        <strain evidence="1 2">AT_MEX2019</strain>
        <tissue evidence="1">Muscle</tissue>
    </source>
</reference>
<evidence type="ECO:0000313" key="1">
    <source>
        <dbReference type="EMBL" id="MED6247714.1"/>
    </source>
</evidence>
<proteinExistence type="predicted"/>
<name>A0ABU7BBU1_9TELE</name>
<protein>
    <submittedName>
        <fullName evidence="1">Uncharacterized protein</fullName>
    </submittedName>
</protein>